<comment type="similarity">
    <text evidence="2">Belongs to the PER33/POM33 family.</text>
</comment>
<evidence type="ECO:0000256" key="4">
    <source>
        <dbReference type="ARBA" id="ARBA00022989"/>
    </source>
</evidence>
<keyword evidence="5 6" id="KW-0472">Membrane</keyword>
<dbReference type="GO" id="GO:0061024">
    <property type="term" value="P:membrane organization"/>
    <property type="evidence" value="ECO:0007669"/>
    <property type="project" value="TreeGrafter"/>
</dbReference>
<evidence type="ECO:0000256" key="2">
    <source>
        <dbReference type="ARBA" id="ARBA00007322"/>
    </source>
</evidence>
<evidence type="ECO:0000313" key="8">
    <source>
        <dbReference type="Proteomes" id="UP000305067"/>
    </source>
</evidence>
<sequence length="252" mass="28331">MATTQHYLWASGHFILLVSSIRYFLAALTFKTVSAWWYKASFTGAIISYAIVCHKQFGIPQPNLAYIRRALLDENIQYFILAFFWWSSRPITLALVPYMVFSLFHALTFTRTTLMPQFLPPTPAATANGQPQPHPIAKRLQVWVKANYDRAMNLVAYAELLLLARVVFGIFTFSNSLLTPVFYAHFLRQRYYQSNFTRGALAAATAKVDGLVNRPGNPPVAVTVWTNIKALLGRWAGQTLEPQQPAAAGAAR</sequence>
<feature type="transmembrane region" description="Helical" evidence="6">
    <location>
        <begin position="7"/>
        <end position="30"/>
    </location>
</feature>
<feature type="transmembrane region" description="Helical" evidence="6">
    <location>
        <begin position="78"/>
        <end position="101"/>
    </location>
</feature>
<keyword evidence="3 6" id="KW-0812">Transmembrane</keyword>
<feature type="transmembrane region" description="Helical" evidence="6">
    <location>
        <begin position="162"/>
        <end position="184"/>
    </location>
</feature>
<evidence type="ECO:0000313" key="7">
    <source>
        <dbReference type="EMBL" id="TFL06444.1"/>
    </source>
</evidence>
<dbReference type="AlphaFoldDB" id="A0A5C3R5R5"/>
<proteinExistence type="inferred from homology"/>
<dbReference type="OrthoDB" id="5581259at2759"/>
<accession>A0A5C3R5R5</accession>
<dbReference type="Proteomes" id="UP000305067">
    <property type="component" value="Unassembled WGS sequence"/>
</dbReference>
<dbReference type="Pfam" id="PF03661">
    <property type="entry name" value="TMEM33_Pom33"/>
    <property type="match status" value="1"/>
</dbReference>
<dbReference type="InterPro" id="IPR005344">
    <property type="entry name" value="TMEM33/Pom33"/>
</dbReference>
<dbReference type="InterPro" id="IPR051645">
    <property type="entry name" value="PER33/POM33_regulator"/>
</dbReference>
<dbReference type="GO" id="GO:0071786">
    <property type="term" value="P:endoplasmic reticulum tubular network organization"/>
    <property type="evidence" value="ECO:0007669"/>
    <property type="project" value="TreeGrafter"/>
</dbReference>
<comment type="subcellular location">
    <subcellularLocation>
        <location evidence="1">Membrane</location>
        <topology evidence="1">Multi-pass membrane protein</topology>
    </subcellularLocation>
</comment>
<dbReference type="GO" id="GO:0016020">
    <property type="term" value="C:membrane"/>
    <property type="evidence" value="ECO:0007669"/>
    <property type="project" value="UniProtKB-SubCell"/>
</dbReference>
<name>A0A5C3R5R5_9AGAR</name>
<evidence type="ECO:0008006" key="9">
    <source>
        <dbReference type="Google" id="ProtNLM"/>
    </source>
</evidence>
<gene>
    <name evidence="7" type="ORF">BDV98DRAFT_540659</name>
</gene>
<keyword evidence="4 6" id="KW-1133">Transmembrane helix</keyword>
<keyword evidence="8" id="KW-1185">Reference proteome</keyword>
<feature type="transmembrane region" description="Helical" evidence="6">
    <location>
        <begin position="36"/>
        <end position="57"/>
    </location>
</feature>
<reference evidence="7 8" key="1">
    <citation type="journal article" date="2019" name="Nat. Ecol. Evol.">
        <title>Megaphylogeny resolves global patterns of mushroom evolution.</title>
        <authorList>
            <person name="Varga T."/>
            <person name="Krizsan K."/>
            <person name="Foldi C."/>
            <person name="Dima B."/>
            <person name="Sanchez-Garcia M."/>
            <person name="Sanchez-Ramirez S."/>
            <person name="Szollosi G.J."/>
            <person name="Szarkandi J.G."/>
            <person name="Papp V."/>
            <person name="Albert L."/>
            <person name="Andreopoulos W."/>
            <person name="Angelini C."/>
            <person name="Antonin V."/>
            <person name="Barry K.W."/>
            <person name="Bougher N.L."/>
            <person name="Buchanan P."/>
            <person name="Buyck B."/>
            <person name="Bense V."/>
            <person name="Catcheside P."/>
            <person name="Chovatia M."/>
            <person name="Cooper J."/>
            <person name="Damon W."/>
            <person name="Desjardin D."/>
            <person name="Finy P."/>
            <person name="Geml J."/>
            <person name="Haridas S."/>
            <person name="Hughes K."/>
            <person name="Justo A."/>
            <person name="Karasinski D."/>
            <person name="Kautmanova I."/>
            <person name="Kiss B."/>
            <person name="Kocsube S."/>
            <person name="Kotiranta H."/>
            <person name="LaButti K.M."/>
            <person name="Lechner B.E."/>
            <person name="Liimatainen K."/>
            <person name="Lipzen A."/>
            <person name="Lukacs Z."/>
            <person name="Mihaltcheva S."/>
            <person name="Morgado L.N."/>
            <person name="Niskanen T."/>
            <person name="Noordeloos M.E."/>
            <person name="Ohm R.A."/>
            <person name="Ortiz-Santana B."/>
            <person name="Ovrebo C."/>
            <person name="Racz N."/>
            <person name="Riley R."/>
            <person name="Savchenko A."/>
            <person name="Shiryaev A."/>
            <person name="Soop K."/>
            <person name="Spirin V."/>
            <person name="Szebenyi C."/>
            <person name="Tomsovsky M."/>
            <person name="Tulloss R.E."/>
            <person name="Uehling J."/>
            <person name="Grigoriev I.V."/>
            <person name="Vagvolgyi C."/>
            <person name="Papp T."/>
            <person name="Martin F.M."/>
            <person name="Miettinen O."/>
            <person name="Hibbett D.S."/>
            <person name="Nagy L.G."/>
        </authorList>
    </citation>
    <scope>NUCLEOTIDE SEQUENCE [LARGE SCALE GENOMIC DNA]</scope>
    <source>
        <strain evidence="7 8">CBS 309.79</strain>
    </source>
</reference>
<dbReference type="PANTHER" id="PTHR12703">
    <property type="entry name" value="TRANSMEMBRANE PROTEIN 33"/>
    <property type="match status" value="1"/>
</dbReference>
<dbReference type="STRING" id="1884261.A0A5C3R5R5"/>
<protein>
    <recommendedName>
        <fullName evidence="9">Endoplasmic reticulum protein</fullName>
    </recommendedName>
</protein>
<organism evidence="7 8">
    <name type="scientific">Pterulicium gracile</name>
    <dbReference type="NCBI Taxonomy" id="1884261"/>
    <lineage>
        <taxon>Eukaryota</taxon>
        <taxon>Fungi</taxon>
        <taxon>Dikarya</taxon>
        <taxon>Basidiomycota</taxon>
        <taxon>Agaricomycotina</taxon>
        <taxon>Agaricomycetes</taxon>
        <taxon>Agaricomycetidae</taxon>
        <taxon>Agaricales</taxon>
        <taxon>Pleurotineae</taxon>
        <taxon>Pterulaceae</taxon>
        <taxon>Pterulicium</taxon>
    </lineage>
</organism>
<evidence type="ECO:0000256" key="3">
    <source>
        <dbReference type="ARBA" id="ARBA00022692"/>
    </source>
</evidence>
<dbReference type="EMBL" id="ML178815">
    <property type="protein sequence ID" value="TFL06444.1"/>
    <property type="molecule type" value="Genomic_DNA"/>
</dbReference>
<evidence type="ECO:0000256" key="5">
    <source>
        <dbReference type="ARBA" id="ARBA00023136"/>
    </source>
</evidence>
<dbReference type="PANTHER" id="PTHR12703:SF4">
    <property type="entry name" value="TRANSMEMBRANE PROTEIN 33"/>
    <property type="match status" value="1"/>
</dbReference>
<dbReference type="GO" id="GO:0005783">
    <property type="term" value="C:endoplasmic reticulum"/>
    <property type="evidence" value="ECO:0007669"/>
    <property type="project" value="TreeGrafter"/>
</dbReference>
<evidence type="ECO:0000256" key="6">
    <source>
        <dbReference type="SAM" id="Phobius"/>
    </source>
</evidence>
<evidence type="ECO:0000256" key="1">
    <source>
        <dbReference type="ARBA" id="ARBA00004141"/>
    </source>
</evidence>